<reference evidence="1" key="1">
    <citation type="submission" date="2019-12" db="EMBL/GenBank/DDBJ databases">
        <title>Genome sequencing and annotation of Brassica cretica.</title>
        <authorList>
            <person name="Studholme D.J."/>
            <person name="Sarris P."/>
        </authorList>
    </citation>
    <scope>NUCLEOTIDE SEQUENCE</scope>
    <source>
        <strain evidence="1">PFS-109/04</strain>
        <tissue evidence="1">Leaf</tissue>
    </source>
</reference>
<evidence type="ECO:0000313" key="2">
    <source>
        <dbReference type="Proteomes" id="UP000712600"/>
    </source>
</evidence>
<name>A0A8S9RG54_BRACR</name>
<dbReference type="Proteomes" id="UP000712600">
    <property type="component" value="Unassembled WGS sequence"/>
</dbReference>
<comment type="caution">
    <text evidence="1">The sequence shown here is derived from an EMBL/GenBank/DDBJ whole genome shotgun (WGS) entry which is preliminary data.</text>
</comment>
<dbReference type="AlphaFoldDB" id="A0A8S9RG54"/>
<dbReference type="EMBL" id="QGKX02000095">
    <property type="protein sequence ID" value="KAF3571715.1"/>
    <property type="molecule type" value="Genomic_DNA"/>
</dbReference>
<sequence>MMGFGSGHSFLGLESPSKVGQTPSGSRDRLLGLNVYRWCLLDRISRLCSVHGYFISSEVDGAPHFCGIADEGLIESLNLVGITKLPGNLLDCLECTEVVPNLKEKELLELDGKNLQIRQVGVNGDPPDPMLAGPSFLGLESPSKVGYSQMDGLRNV</sequence>
<accession>A0A8S9RG54</accession>
<organism evidence="1 2">
    <name type="scientific">Brassica cretica</name>
    <name type="common">Mustard</name>
    <dbReference type="NCBI Taxonomy" id="69181"/>
    <lineage>
        <taxon>Eukaryota</taxon>
        <taxon>Viridiplantae</taxon>
        <taxon>Streptophyta</taxon>
        <taxon>Embryophyta</taxon>
        <taxon>Tracheophyta</taxon>
        <taxon>Spermatophyta</taxon>
        <taxon>Magnoliopsida</taxon>
        <taxon>eudicotyledons</taxon>
        <taxon>Gunneridae</taxon>
        <taxon>Pentapetalae</taxon>
        <taxon>rosids</taxon>
        <taxon>malvids</taxon>
        <taxon>Brassicales</taxon>
        <taxon>Brassicaceae</taxon>
        <taxon>Brassiceae</taxon>
        <taxon>Brassica</taxon>
    </lineage>
</organism>
<protein>
    <submittedName>
        <fullName evidence="1">Uncharacterized protein</fullName>
    </submittedName>
</protein>
<evidence type="ECO:0000313" key="1">
    <source>
        <dbReference type="EMBL" id="KAF3571715.1"/>
    </source>
</evidence>
<proteinExistence type="predicted"/>
<gene>
    <name evidence="1" type="ORF">F2Q69_00059755</name>
</gene>